<dbReference type="EMBL" id="PJQY01001678">
    <property type="protein sequence ID" value="PQQ00598.1"/>
    <property type="molecule type" value="Genomic_DNA"/>
</dbReference>
<accession>A0A314Y955</accession>
<gene>
    <name evidence="1" type="ORF">Pyn_05431</name>
</gene>
<dbReference type="AlphaFoldDB" id="A0A314Y955"/>
<keyword evidence="2" id="KW-1185">Reference proteome</keyword>
<evidence type="ECO:0000313" key="2">
    <source>
        <dbReference type="Proteomes" id="UP000250321"/>
    </source>
</evidence>
<evidence type="ECO:0000313" key="1">
    <source>
        <dbReference type="EMBL" id="PQQ00598.1"/>
    </source>
</evidence>
<name>A0A314Y955_PRUYE</name>
<sequence length="78" mass="9169">MASGSENPKALEDNQPKMDPKVRIMPNYCKHGAVHDRTCGHMQESIRKWCQDCYNDKLILHWEERGRFKSIDESDAEY</sequence>
<reference evidence="1 2" key="1">
    <citation type="submission" date="2018-02" db="EMBL/GenBank/DDBJ databases">
        <title>Draft genome of wild Prunus yedoensis var. nudiflora.</title>
        <authorList>
            <person name="Baek S."/>
            <person name="Kim J.-H."/>
            <person name="Choi K."/>
            <person name="Kim G.-B."/>
            <person name="Cho A."/>
            <person name="Jang H."/>
            <person name="Shin C.-H."/>
            <person name="Yu H.-J."/>
            <person name="Mun J.-H."/>
        </authorList>
    </citation>
    <scope>NUCLEOTIDE SEQUENCE [LARGE SCALE GENOMIC DNA]</scope>
    <source>
        <strain evidence="2">cv. Jeju island</strain>
        <tissue evidence="1">Leaf</tissue>
    </source>
</reference>
<dbReference type="Proteomes" id="UP000250321">
    <property type="component" value="Unassembled WGS sequence"/>
</dbReference>
<organism evidence="1 2">
    <name type="scientific">Prunus yedoensis var. nudiflora</name>
    <dbReference type="NCBI Taxonomy" id="2094558"/>
    <lineage>
        <taxon>Eukaryota</taxon>
        <taxon>Viridiplantae</taxon>
        <taxon>Streptophyta</taxon>
        <taxon>Embryophyta</taxon>
        <taxon>Tracheophyta</taxon>
        <taxon>Spermatophyta</taxon>
        <taxon>Magnoliopsida</taxon>
        <taxon>eudicotyledons</taxon>
        <taxon>Gunneridae</taxon>
        <taxon>Pentapetalae</taxon>
        <taxon>rosids</taxon>
        <taxon>fabids</taxon>
        <taxon>Rosales</taxon>
        <taxon>Rosaceae</taxon>
        <taxon>Amygdaloideae</taxon>
        <taxon>Amygdaleae</taxon>
        <taxon>Prunus</taxon>
    </lineage>
</organism>
<comment type="caution">
    <text evidence="1">The sequence shown here is derived from an EMBL/GenBank/DDBJ whole genome shotgun (WGS) entry which is preliminary data.</text>
</comment>
<proteinExistence type="predicted"/>
<protein>
    <submittedName>
        <fullName evidence="1">Uncharacterized protein</fullName>
    </submittedName>
</protein>